<keyword evidence="1" id="KW-0808">Transferase</keyword>
<dbReference type="OrthoDB" id="8564939at2"/>
<evidence type="ECO:0000313" key="2">
    <source>
        <dbReference type="Proteomes" id="UP000554837"/>
    </source>
</evidence>
<dbReference type="EMBL" id="JACHHO010000001">
    <property type="protein sequence ID" value="MBB5203976.1"/>
    <property type="molecule type" value="Genomic_DNA"/>
</dbReference>
<dbReference type="Pfam" id="PF13489">
    <property type="entry name" value="Methyltransf_23"/>
    <property type="match status" value="1"/>
</dbReference>
<name>A0A840S4K4_9BURK</name>
<keyword evidence="1" id="KW-0489">Methyltransferase</keyword>
<gene>
    <name evidence="1" type="ORF">HNQ51_001269</name>
</gene>
<dbReference type="Proteomes" id="UP000554837">
    <property type="component" value="Unassembled WGS sequence"/>
</dbReference>
<reference evidence="1 2" key="1">
    <citation type="submission" date="2020-08" db="EMBL/GenBank/DDBJ databases">
        <title>Genomic Encyclopedia of Type Strains, Phase IV (KMG-IV): sequencing the most valuable type-strain genomes for metagenomic binning, comparative biology and taxonomic classification.</title>
        <authorList>
            <person name="Goeker M."/>
        </authorList>
    </citation>
    <scope>NUCLEOTIDE SEQUENCE [LARGE SCALE GENOMIC DNA]</scope>
    <source>
        <strain evidence="1 2">DSM 23958</strain>
    </source>
</reference>
<protein>
    <submittedName>
        <fullName evidence="1">SAM-dependent methyltransferase</fullName>
    </submittedName>
</protein>
<dbReference type="GO" id="GO:0032259">
    <property type="term" value="P:methylation"/>
    <property type="evidence" value="ECO:0007669"/>
    <property type="project" value="UniProtKB-KW"/>
</dbReference>
<keyword evidence="2" id="KW-1185">Reference proteome</keyword>
<organism evidence="1 2">
    <name type="scientific">Inhella inkyongensis</name>
    <dbReference type="NCBI Taxonomy" id="392593"/>
    <lineage>
        <taxon>Bacteria</taxon>
        <taxon>Pseudomonadati</taxon>
        <taxon>Pseudomonadota</taxon>
        <taxon>Betaproteobacteria</taxon>
        <taxon>Burkholderiales</taxon>
        <taxon>Sphaerotilaceae</taxon>
        <taxon>Inhella</taxon>
    </lineage>
</organism>
<evidence type="ECO:0000313" key="1">
    <source>
        <dbReference type="EMBL" id="MBB5203976.1"/>
    </source>
</evidence>
<dbReference type="PANTHER" id="PTHR43861">
    <property type="entry name" value="TRANS-ACONITATE 2-METHYLTRANSFERASE-RELATED"/>
    <property type="match status" value="1"/>
</dbReference>
<comment type="caution">
    <text evidence="1">The sequence shown here is derived from an EMBL/GenBank/DDBJ whole genome shotgun (WGS) entry which is preliminary data.</text>
</comment>
<accession>A0A840S4K4</accession>
<dbReference type="GO" id="GO:0008168">
    <property type="term" value="F:methyltransferase activity"/>
    <property type="evidence" value="ECO:0007669"/>
    <property type="project" value="UniProtKB-KW"/>
</dbReference>
<dbReference type="InterPro" id="IPR029063">
    <property type="entry name" value="SAM-dependent_MTases_sf"/>
</dbReference>
<dbReference type="RefSeq" id="WP_138857014.1">
    <property type="nucleotide sequence ID" value="NZ_CP040709.1"/>
</dbReference>
<dbReference type="Gene3D" id="3.40.50.150">
    <property type="entry name" value="Vaccinia Virus protein VP39"/>
    <property type="match status" value="1"/>
</dbReference>
<dbReference type="SUPFAM" id="SSF53335">
    <property type="entry name" value="S-adenosyl-L-methionine-dependent methyltransferases"/>
    <property type="match status" value="1"/>
</dbReference>
<dbReference type="AlphaFoldDB" id="A0A840S4K4"/>
<sequence>MSALDQHAGAFAPGFVHYEENRLVHAAYGQRLRAMLAPGQAVLSLGVGHQEVGQALLGALRQGQLGRYVLIDAAPSLLQAFAVAQAPLPLGLSLVEAWFESYEDAQGFDLIEAGFVLEHVDDPARLLCHLHGLLKPGGRLCVAVPNALSLHRRLGHAAGLLADCHQLSPADHALGHRRYFDVAGLTELVRSCGWQVECCEGLLLKPFTTAQLDQLTLSPAVWSALQQVAAPYPELSNAFCMELRAAPAGHSV</sequence>
<dbReference type="CDD" id="cd02440">
    <property type="entry name" value="AdoMet_MTases"/>
    <property type="match status" value="1"/>
</dbReference>
<proteinExistence type="predicted"/>